<sequence>MTRDNFAMLFADRTSPPNVEVANNSPASSTATDMHSNRAMDHDNDNYKDHERSNVVAIRKAADPNQPSMQPDVTTTIPDAGDIPSDYTSAPSTSGIPLPATHQSERPPIPMPPRTKPGSESMQYLRYIGGMALKPLREMQLADKLQNINENVGIEVEGETEADQLTQQYDLEEMDRASLQLARELQDKEEEEECQRMKLEADRACQLVSARYDALVKFTTSCPRGNYEEFVEFLLMGGGRSEHDNFDDDPTEYYNNLLFENFYDEMSAYRKLWNDNLTLGLPQDASTLEGRAFVPARESTRSSQSSIEGSGSRLRTFSEDERLRNIGLSIHNQISQLDKQRIKLGLGSAVGLISNVSSFALKPLRDLQLAEKLNAINIDMEEEEARKEIEQYNRKQEEMRDLEEMMSFKREAEERCLNTTTEHLLGFVKAHPTATYQQWIEDLHPENAHDGALLEGLGKTIDHRFFVEDSDHRRIWNENLFTLLDPDCAVGRHFVPARTSMTDGNGDVMKAVDILSGSSGHNGKVENVTPQKSYVAKSEDTSVDLIEFD</sequence>
<keyword evidence="1" id="KW-0175">Coiled coil</keyword>
<accession>A0ABD3MFN6</accession>
<comment type="caution">
    <text evidence="3">The sequence shown here is derived from an EMBL/GenBank/DDBJ whole genome shotgun (WGS) entry which is preliminary data.</text>
</comment>
<organism evidence="3 4">
    <name type="scientific">Discostella pseudostelligera</name>
    <dbReference type="NCBI Taxonomy" id="259834"/>
    <lineage>
        <taxon>Eukaryota</taxon>
        <taxon>Sar</taxon>
        <taxon>Stramenopiles</taxon>
        <taxon>Ochrophyta</taxon>
        <taxon>Bacillariophyta</taxon>
        <taxon>Coscinodiscophyceae</taxon>
        <taxon>Thalassiosirophycidae</taxon>
        <taxon>Stephanodiscales</taxon>
        <taxon>Stephanodiscaceae</taxon>
        <taxon>Discostella</taxon>
    </lineage>
</organism>
<name>A0ABD3MFN6_9STRA</name>
<dbReference type="Proteomes" id="UP001530293">
    <property type="component" value="Unassembled WGS sequence"/>
</dbReference>
<protein>
    <submittedName>
        <fullName evidence="3">Uncharacterized protein</fullName>
    </submittedName>
</protein>
<feature type="region of interest" description="Disordered" evidence="2">
    <location>
        <begin position="1"/>
        <end position="119"/>
    </location>
</feature>
<evidence type="ECO:0000313" key="4">
    <source>
        <dbReference type="Proteomes" id="UP001530293"/>
    </source>
</evidence>
<feature type="coiled-coil region" evidence="1">
    <location>
        <begin position="375"/>
        <end position="412"/>
    </location>
</feature>
<keyword evidence="4" id="KW-1185">Reference proteome</keyword>
<feature type="compositionally biased region" description="Polar residues" evidence="2">
    <location>
        <begin position="86"/>
        <end position="95"/>
    </location>
</feature>
<feature type="compositionally biased region" description="Polar residues" evidence="2">
    <location>
        <begin position="15"/>
        <end position="34"/>
    </location>
</feature>
<dbReference type="AlphaFoldDB" id="A0ABD3MFN6"/>
<evidence type="ECO:0000256" key="1">
    <source>
        <dbReference type="SAM" id="Coils"/>
    </source>
</evidence>
<evidence type="ECO:0000313" key="3">
    <source>
        <dbReference type="EMBL" id="KAL3760972.1"/>
    </source>
</evidence>
<evidence type="ECO:0000256" key="2">
    <source>
        <dbReference type="SAM" id="MobiDB-lite"/>
    </source>
</evidence>
<dbReference type="EMBL" id="JALLBG020000168">
    <property type="protein sequence ID" value="KAL3760972.1"/>
    <property type="molecule type" value="Genomic_DNA"/>
</dbReference>
<proteinExistence type="predicted"/>
<gene>
    <name evidence="3" type="ORF">ACHAWU_009651</name>
</gene>
<reference evidence="3 4" key="1">
    <citation type="submission" date="2024-10" db="EMBL/GenBank/DDBJ databases">
        <title>Updated reference genomes for cyclostephanoid diatoms.</title>
        <authorList>
            <person name="Roberts W.R."/>
            <person name="Alverson A.J."/>
        </authorList>
    </citation>
    <scope>NUCLEOTIDE SEQUENCE [LARGE SCALE GENOMIC DNA]</scope>
    <source>
        <strain evidence="3 4">AJA232-27</strain>
    </source>
</reference>
<feature type="coiled-coil region" evidence="1">
    <location>
        <begin position="171"/>
        <end position="202"/>
    </location>
</feature>
<feature type="compositionally biased region" description="Polar residues" evidence="2">
    <location>
        <begin position="65"/>
        <end position="77"/>
    </location>
</feature>
<feature type="compositionally biased region" description="Basic and acidic residues" evidence="2">
    <location>
        <begin position="35"/>
        <end position="53"/>
    </location>
</feature>